<proteinExistence type="predicted"/>
<dbReference type="SMART" id="SM00530">
    <property type="entry name" value="HTH_XRE"/>
    <property type="match status" value="1"/>
</dbReference>
<evidence type="ECO:0000259" key="2">
    <source>
        <dbReference type="PROSITE" id="PS50943"/>
    </source>
</evidence>
<name>A0ABP8PXA2_9GAMM</name>
<organism evidence="3 4">
    <name type="scientific">Pseudaeromonas paramecii</name>
    <dbReference type="NCBI Taxonomy" id="2138166"/>
    <lineage>
        <taxon>Bacteria</taxon>
        <taxon>Pseudomonadati</taxon>
        <taxon>Pseudomonadota</taxon>
        <taxon>Gammaproteobacteria</taxon>
        <taxon>Aeromonadales</taxon>
        <taxon>Aeromonadaceae</taxon>
        <taxon>Pseudaeromonas</taxon>
    </lineage>
</organism>
<evidence type="ECO:0000313" key="4">
    <source>
        <dbReference type="Proteomes" id="UP001501321"/>
    </source>
</evidence>
<keyword evidence="1" id="KW-0472">Membrane</keyword>
<dbReference type="InterPro" id="IPR010982">
    <property type="entry name" value="Lambda_DNA-bd_dom_sf"/>
</dbReference>
<dbReference type="SUPFAM" id="SSF47413">
    <property type="entry name" value="lambda repressor-like DNA-binding domains"/>
    <property type="match status" value="1"/>
</dbReference>
<feature type="transmembrane region" description="Helical" evidence="1">
    <location>
        <begin position="89"/>
        <end position="112"/>
    </location>
</feature>
<dbReference type="Gene3D" id="1.10.260.40">
    <property type="entry name" value="lambda repressor-like DNA-binding domains"/>
    <property type="match status" value="1"/>
</dbReference>
<keyword evidence="1" id="KW-1133">Transmembrane helix</keyword>
<feature type="domain" description="HTH cro/C1-type" evidence="2">
    <location>
        <begin position="2"/>
        <end position="55"/>
    </location>
</feature>
<reference evidence="4" key="1">
    <citation type="journal article" date="2019" name="Int. J. Syst. Evol. Microbiol.">
        <title>The Global Catalogue of Microorganisms (GCM) 10K type strain sequencing project: providing services to taxonomists for standard genome sequencing and annotation.</title>
        <authorList>
            <consortium name="The Broad Institute Genomics Platform"/>
            <consortium name="The Broad Institute Genome Sequencing Center for Infectious Disease"/>
            <person name="Wu L."/>
            <person name="Ma J."/>
        </authorList>
    </citation>
    <scope>NUCLEOTIDE SEQUENCE [LARGE SCALE GENOMIC DNA]</scope>
    <source>
        <strain evidence="4">JCM 32226</strain>
    </source>
</reference>
<dbReference type="InterPro" id="IPR001387">
    <property type="entry name" value="Cro/C1-type_HTH"/>
</dbReference>
<keyword evidence="4" id="KW-1185">Reference proteome</keyword>
<comment type="caution">
    <text evidence="3">The sequence shown here is derived from an EMBL/GenBank/DDBJ whole genome shotgun (WGS) entry which is preliminary data.</text>
</comment>
<dbReference type="RefSeq" id="WP_345009980.1">
    <property type="nucleotide sequence ID" value="NZ_BAABFC010000003.1"/>
</dbReference>
<dbReference type="Pfam" id="PF13239">
    <property type="entry name" value="2TM"/>
    <property type="match status" value="1"/>
</dbReference>
<dbReference type="PROSITE" id="PS50943">
    <property type="entry name" value="HTH_CROC1"/>
    <property type="match status" value="1"/>
</dbReference>
<dbReference type="InterPro" id="IPR025698">
    <property type="entry name" value="2TM_dom"/>
</dbReference>
<evidence type="ECO:0000256" key="1">
    <source>
        <dbReference type="SAM" id="Phobius"/>
    </source>
</evidence>
<accession>A0ABP8PXA2</accession>
<keyword evidence="1" id="KW-0812">Transmembrane</keyword>
<dbReference type="Pfam" id="PF01381">
    <property type="entry name" value="HTH_3"/>
    <property type="match status" value="1"/>
</dbReference>
<gene>
    <name evidence="3" type="ORF">GCM10023095_06360</name>
</gene>
<dbReference type="CDD" id="cd00093">
    <property type="entry name" value="HTH_XRE"/>
    <property type="match status" value="1"/>
</dbReference>
<evidence type="ECO:0000313" key="3">
    <source>
        <dbReference type="EMBL" id="GAA4494562.1"/>
    </source>
</evidence>
<sequence>MVRTLRLQRGWSQEQLAQIAGLSIRTIQRIEGGQNPGLDSLKALAAVFELPISALQGETKMSATTHTVSDEEQQLLDQIRAQKGFYQHAVRYTLVIGLLFAINLLSGSAYLWAVWPMLGWGIGLLCHGLNVFVRTPALFGEAWERRQLAKRLGRPDQPKD</sequence>
<protein>
    <submittedName>
        <fullName evidence="3">2TM domain-containing protein</fullName>
    </submittedName>
</protein>
<feature type="transmembrane region" description="Helical" evidence="1">
    <location>
        <begin position="118"/>
        <end position="140"/>
    </location>
</feature>
<dbReference type="Proteomes" id="UP001501321">
    <property type="component" value="Unassembled WGS sequence"/>
</dbReference>
<dbReference type="EMBL" id="BAABFC010000003">
    <property type="protein sequence ID" value="GAA4494562.1"/>
    <property type="molecule type" value="Genomic_DNA"/>
</dbReference>